<evidence type="ECO:0000256" key="4">
    <source>
        <dbReference type="ARBA" id="ARBA00023136"/>
    </source>
</evidence>
<feature type="transmembrane region" description="Helical" evidence="6">
    <location>
        <begin position="112"/>
        <end position="132"/>
    </location>
</feature>
<dbReference type="InterPro" id="IPR023271">
    <property type="entry name" value="Aquaporin-like"/>
</dbReference>
<dbReference type="AlphaFoldDB" id="A0AAN7L611"/>
<gene>
    <name evidence="7" type="ORF">SAY87_023681</name>
</gene>
<dbReference type="Gene3D" id="1.20.1080.10">
    <property type="entry name" value="Glycerol uptake facilitator protein"/>
    <property type="match status" value="1"/>
</dbReference>
<comment type="similarity">
    <text evidence="5">Belongs to the MIP/aquaporin (TC 1.A.8) family.</text>
</comment>
<dbReference type="GO" id="GO:0015267">
    <property type="term" value="F:channel activity"/>
    <property type="evidence" value="ECO:0007669"/>
    <property type="project" value="InterPro"/>
</dbReference>
<dbReference type="EMBL" id="JAXIOK010000003">
    <property type="protein sequence ID" value="KAK4775720.1"/>
    <property type="molecule type" value="Genomic_DNA"/>
</dbReference>
<keyword evidence="3 6" id="KW-1133">Transmembrane helix</keyword>
<dbReference type="SUPFAM" id="SSF81338">
    <property type="entry name" value="Aquaporin-like"/>
    <property type="match status" value="1"/>
</dbReference>
<name>A0AAN7L611_9MYRT</name>
<proteinExistence type="inferred from homology"/>
<comment type="caution">
    <text evidence="7">The sequence shown here is derived from an EMBL/GenBank/DDBJ whole genome shotgun (WGS) entry which is preliminary data.</text>
</comment>
<feature type="transmembrane region" description="Helical" evidence="6">
    <location>
        <begin position="40"/>
        <end position="60"/>
    </location>
</feature>
<dbReference type="InterPro" id="IPR034294">
    <property type="entry name" value="Aquaporin_transptr"/>
</dbReference>
<evidence type="ECO:0000313" key="7">
    <source>
        <dbReference type="EMBL" id="KAK4775720.1"/>
    </source>
</evidence>
<comment type="subcellular location">
    <subcellularLocation>
        <location evidence="1">Membrane</location>
        <topology evidence="1">Multi-pass membrane protein</topology>
    </subcellularLocation>
</comment>
<keyword evidence="8" id="KW-1185">Reference proteome</keyword>
<evidence type="ECO:0008006" key="9">
    <source>
        <dbReference type="Google" id="ProtNLM"/>
    </source>
</evidence>
<evidence type="ECO:0000256" key="2">
    <source>
        <dbReference type="ARBA" id="ARBA00022692"/>
    </source>
</evidence>
<keyword evidence="5" id="KW-0813">Transport</keyword>
<evidence type="ECO:0000313" key="8">
    <source>
        <dbReference type="Proteomes" id="UP001345219"/>
    </source>
</evidence>
<dbReference type="InterPro" id="IPR000425">
    <property type="entry name" value="MIP"/>
</dbReference>
<evidence type="ECO:0000256" key="3">
    <source>
        <dbReference type="ARBA" id="ARBA00022989"/>
    </source>
</evidence>
<evidence type="ECO:0000256" key="5">
    <source>
        <dbReference type="RuleBase" id="RU000477"/>
    </source>
</evidence>
<dbReference type="PANTHER" id="PTHR45724">
    <property type="entry name" value="AQUAPORIN NIP2-1"/>
    <property type="match status" value="1"/>
</dbReference>
<accession>A0AAN7L611</accession>
<evidence type="ECO:0000256" key="6">
    <source>
        <dbReference type="SAM" id="Phobius"/>
    </source>
</evidence>
<organism evidence="7 8">
    <name type="scientific">Trapa incisa</name>
    <dbReference type="NCBI Taxonomy" id="236973"/>
    <lineage>
        <taxon>Eukaryota</taxon>
        <taxon>Viridiplantae</taxon>
        <taxon>Streptophyta</taxon>
        <taxon>Embryophyta</taxon>
        <taxon>Tracheophyta</taxon>
        <taxon>Spermatophyta</taxon>
        <taxon>Magnoliopsida</taxon>
        <taxon>eudicotyledons</taxon>
        <taxon>Gunneridae</taxon>
        <taxon>Pentapetalae</taxon>
        <taxon>rosids</taxon>
        <taxon>malvids</taxon>
        <taxon>Myrtales</taxon>
        <taxon>Lythraceae</taxon>
        <taxon>Trapa</taxon>
    </lineage>
</organism>
<keyword evidence="2 5" id="KW-0812">Transmembrane</keyword>
<dbReference type="GO" id="GO:0016020">
    <property type="term" value="C:membrane"/>
    <property type="evidence" value="ECO:0007669"/>
    <property type="project" value="UniProtKB-SubCell"/>
</dbReference>
<dbReference type="Proteomes" id="UP001345219">
    <property type="component" value="Chromosome 18"/>
</dbReference>
<dbReference type="PANTHER" id="PTHR45724:SF26">
    <property type="entry name" value="AQUAPORIN NIP7-1-RELATED"/>
    <property type="match status" value="1"/>
</dbReference>
<dbReference type="PRINTS" id="PR00783">
    <property type="entry name" value="MINTRINSICP"/>
</dbReference>
<feature type="transmembrane region" description="Helical" evidence="6">
    <location>
        <begin position="72"/>
        <end position="92"/>
    </location>
</feature>
<dbReference type="Pfam" id="PF00230">
    <property type="entry name" value="MIP"/>
    <property type="match status" value="1"/>
</dbReference>
<reference evidence="7 8" key="1">
    <citation type="journal article" date="2023" name="Hortic Res">
        <title>Pangenome of water caltrop reveals structural variations and asymmetric subgenome divergence after allopolyploidization.</title>
        <authorList>
            <person name="Zhang X."/>
            <person name="Chen Y."/>
            <person name="Wang L."/>
            <person name="Yuan Y."/>
            <person name="Fang M."/>
            <person name="Shi L."/>
            <person name="Lu R."/>
            <person name="Comes H.P."/>
            <person name="Ma Y."/>
            <person name="Chen Y."/>
            <person name="Huang G."/>
            <person name="Zhou Y."/>
            <person name="Zheng Z."/>
            <person name="Qiu Y."/>
        </authorList>
    </citation>
    <scope>NUCLEOTIDE SEQUENCE [LARGE SCALE GENOMIC DNA]</scope>
    <source>
        <tissue evidence="7">Roots</tissue>
    </source>
</reference>
<keyword evidence="4 6" id="KW-0472">Membrane</keyword>
<evidence type="ECO:0000256" key="1">
    <source>
        <dbReference type="ARBA" id="ARBA00004141"/>
    </source>
</evidence>
<protein>
    <recommendedName>
        <fullName evidence="9">Aquaporin</fullName>
    </recommendedName>
</protein>
<sequence length="162" mass="17617">MRVVAVVFTIGDISYGHVNSAVTISFSIFNFPQSKIPVYIVAQITGSVLATLVESVVYGVETSLMTTRPIHGTSSAFWVEIITTFIIVLLAASVTCNYKTFGRCNDRDVETLLQVGYLSGIVIGMAIALACLSHARPLTARVTSERYFSGISLNDVIFQKEL</sequence>